<dbReference type="RefSeq" id="WP_119351618.1">
    <property type="nucleotide sequence ID" value="NZ_QWET01000020.1"/>
</dbReference>
<name>A0A399CYM8_9BACT</name>
<gene>
    <name evidence="2" type="ORF">D1164_19700</name>
</gene>
<accession>A0A399CYM8</accession>
<feature type="transmembrane region" description="Helical" evidence="1">
    <location>
        <begin position="103"/>
        <end position="124"/>
    </location>
</feature>
<evidence type="ECO:0000313" key="3">
    <source>
        <dbReference type="Proteomes" id="UP000266441"/>
    </source>
</evidence>
<dbReference type="EMBL" id="QWET01000020">
    <property type="protein sequence ID" value="RIH63501.1"/>
    <property type="molecule type" value="Genomic_DNA"/>
</dbReference>
<proteinExistence type="predicted"/>
<dbReference type="AlphaFoldDB" id="A0A399CYM8"/>
<keyword evidence="3" id="KW-1185">Reference proteome</keyword>
<keyword evidence="1" id="KW-1133">Transmembrane helix</keyword>
<sequence length="204" mass="23191">MQLIQNLISKFRNADGDPTKQVIDLIVFAGYFSFCLYAGGVAYSSSYNDYFSMQTPINIKDSYTAVKFATHVLASGWYWLASSVYILLFILLYYSCRYAWKPWIGYFVMSLLFYSTFLICAAIGNTKGKRDAIRDGLKDSTSLPVVKLYSTDNSGTNYADGNYHLLFSDDERFYIFEPAGVEGSVIQIIVVSRKNINYHEITVK</sequence>
<keyword evidence="1" id="KW-0812">Transmembrane</keyword>
<keyword evidence="1" id="KW-0472">Membrane</keyword>
<evidence type="ECO:0000313" key="2">
    <source>
        <dbReference type="EMBL" id="RIH63501.1"/>
    </source>
</evidence>
<dbReference type="Proteomes" id="UP000266441">
    <property type="component" value="Unassembled WGS sequence"/>
</dbReference>
<protein>
    <submittedName>
        <fullName evidence="2">Uncharacterized protein</fullName>
    </submittedName>
</protein>
<reference evidence="2 3" key="1">
    <citation type="journal article" date="2015" name="Int. J. Syst. Evol. Microbiol.">
        <title>Mariniphaga sediminis sp. nov., isolated from coastal sediment.</title>
        <authorList>
            <person name="Wang F.Q."/>
            <person name="Shen Q.Y."/>
            <person name="Chen G.J."/>
            <person name="Du Z.J."/>
        </authorList>
    </citation>
    <scope>NUCLEOTIDE SEQUENCE [LARGE SCALE GENOMIC DNA]</scope>
    <source>
        <strain evidence="2 3">SY21</strain>
    </source>
</reference>
<feature type="transmembrane region" description="Helical" evidence="1">
    <location>
        <begin position="77"/>
        <end position="96"/>
    </location>
</feature>
<feature type="transmembrane region" description="Helical" evidence="1">
    <location>
        <begin position="21"/>
        <end position="43"/>
    </location>
</feature>
<comment type="caution">
    <text evidence="2">The sequence shown here is derived from an EMBL/GenBank/DDBJ whole genome shotgun (WGS) entry which is preliminary data.</text>
</comment>
<organism evidence="2 3">
    <name type="scientific">Mariniphaga sediminis</name>
    <dbReference type="NCBI Taxonomy" id="1628158"/>
    <lineage>
        <taxon>Bacteria</taxon>
        <taxon>Pseudomonadati</taxon>
        <taxon>Bacteroidota</taxon>
        <taxon>Bacteroidia</taxon>
        <taxon>Marinilabiliales</taxon>
        <taxon>Prolixibacteraceae</taxon>
        <taxon>Mariniphaga</taxon>
    </lineage>
</organism>
<evidence type="ECO:0000256" key="1">
    <source>
        <dbReference type="SAM" id="Phobius"/>
    </source>
</evidence>